<name>A0ABP8LPJ3_9MICO</name>
<dbReference type="Gene3D" id="3.20.20.140">
    <property type="entry name" value="Metal-dependent hydrolases"/>
    <property type="match status" value="1"/>
</dbReference>
<dbReference type="PIRSF" id="PIRSF005902">
    <property type="entry name" value="DNase_TatD"/>
    <property type="match status" value="1"/>
</dbReference>
<dbReference type="Proteomes" id="UP001500622">
    <property type="component" value="Unassembled WGS sequence"/>
</dbReference>
<dbReference type="PANTHER" id="PTHR46124">
    <property type="entry name" value="D-AMINOACYL-TRNA DEACYLASE"/>
    <property type="match status" value="1"/>
</dbReference>
<evidence type="ECO:0000256" key="1">
    <source>
        <dbReference type="ARBA" id="ARBA00022801"/>
    </source>
</evidence>
<evidence type="ECO:0000313" key="3">
    <source>
        <dbReference type="Proteomes" id="UP001500622"/>
    </source>
</evidence>
<dbReference type="SUPFAM" id="SSF51556">
    <property type="entry name" value="Metallo-dependent hydrolases"/>
    <property type="match status" value="1"/>
</dbReference>
<protein>
    <submittedName>
        <fullName evidence="2">TatD family hydrolase</fullName>
    </submittedName>
</protein>
<dbReference type="RefSeq" id="WP_345219111.1">
    <property type="nucleotide sequence ID" value="NZ_BAABGN010000015.1"/>
</dbReference>
<keyword evidence="3" id="KW-1185">Reference proteome</keyword>
<dbReference type="PROSITE" id="PS01090">
    <property type="entry name" value="TATD_2"/>
    <property type="match status" value="1"/>
</dbReference>
<accession>A0ABP8LPJ3</accession>
<dbReference type="CDD" id="cd01310">
    <property type="entry name" value="TatD_DNAse"/>
    <property type="match status" value="1"/>
</dbReference>
<dbReference type="InterPro" id="IPR018228">
    <property type="entry name" value="DNase_TatD-rel_CS"/>
</dbReference>
<keyword evidence="1 2" id="KW-0378">Hydrolase</keyword>
<dbReference type="Pfam" id="PF01026">
    <property type="entry name" value="TatD_DNase"/>
    <property type="match status" value="1"/>
</dbReference>
<proteinExistence type="predicted"/>
<comment type="caution">
    <text evidence="2">The sequence shown here is derived from an EMBL/GenBank/DDBJ whole genome shotgun (WGS) entry which is preliminary data.</text>
</comment>
<organism evidence="2 3">
    <name type="scientific">Georgenia halophila</name>
    <dbReference type="NCBI Taxonomy" id="620889"/>
    <lineage>
        <taxon>Bacteria</taxon>
        <taxon>Bacillati</taxon>
        <taxon>Actinomycetota</taxon>
        <taxon>Actinomycetes</taxon>
        <taxon>Micrococcales</taxon>
        <taxon>Bogoriellaceae</taxon>
        <taxon>Georgenia</taxon>
    </lineage>
</organism>
<sequence>MSRKKHRGWPADPQPLPAAVVDNHTHLPALDQNGRAVDVDDVAIPPGEEPMTTAEQVARAARAGVARLLTVGCDVPSLRGSVELAHEHPQIAAAIGIHPNEAPLHAGVREIGPDGLDPAVRAHHGLSLDDAIARVADLVRDERVVAVGESGLDFFRTGEEGRSHQIRAFREHIALAKELEKPLQIHDREAHDAVVEVLLADGAPERTVFHCFSGDVELARTCAEHGWYASIAGPVTFKTNDAGRAALRELPPELVLVETDAPYLTPAPFRGHPNASYLMPLTVRTIAEQLELDLADTCARLTANTDTVYGTW</sequence>
<dbReference type="EMBL" id="BAABGN010000015">
    <property type="protein sequence ID" value="GAA4433640.1"/>
    <property type="molecule type" value="Genomic_DNA"/>
</dbReference>
<reference evidence="3" key="1">
    <citation type="journal article" date="2019" name="Int. J. Syst. Evol. Microbiol.">
        <title>The Global Catalogue of Microorganisms (GCM) 10K type strain sequencing project: providing services to taxonomists for standard genome sequencing and annotation.</title>
        <authorList>
            <consortium name="The Broad Institute Genomics Platform"/>
            <consortium name="The Broad Institute Genome Sequencing Center for Infectious Disease"/>
            <person name="Wu L."/>
            <person name="Ma J."/>
        </authorList>
    </citation>
    <scope>NUCLEOTIDE SEQUENCE [LARGE SCALE GENOMIC DNA]</scope>
    <source>
        <strain evidence="3">JCM 17810</strain>
    </source>
</reference>
<dbReference type="InterPro" id="IPR032466">
    <property type="entry name" value="Metal_Hydrolase"/>
</dbReference>
<dbReference type="InterPro" id="IPR001130">
    <property type="entry name" value="TatD-like"/>
</dbReference>
<dbReference type="PANTHER" id="PTHR46124:SF2">
    <property type="entry name" value="D-AMINOACYL-TRNA DEACYLASE"/>
    <property type="match status" value="1"/>
</dbReference>
<evidence type="ECO:0000313" key="2">
    <source>
        <dbReference type="EMBL" id="GAA4433640.1"/>
    </source>
</evidence>
<gene>
    <name evidence="2" type="ORF">GCM10023169_40720</name>
</gene>
<dbReference type="GO" id="GO:0016787">
    <property type="term" value="F:hydrolase activity"/>
    <property type="evidence" value="ECO:0007669"/>
    <property type="project" value="UniProtKB-KW"/>
</dbReference>